<dbReference type="RefSeq" id="WP_173136519.1">
    <property type="nucleotide sequence ID" value="NZ_CBCSGW010000009.1"/>
</dbReference>
<keyword evidence="3" id="KW-1185">Reference proteome</keyword>
<dbReference type="EMBL" id="JAAATY010000017">
    <property type="protein sequence ID" value="NRN67964.1"/>
    <property type="molecule type" value="Genomic_DNA"/>
</dbReference>
<dbReference type="Pfam" id="PF12697">
    <property type="entry name" value="Abhydrolase_6"/>
    <property type="match status" value="1"/>
</dbReference>
<dbReference type="InterPro" id="IPR050266">
    <property type="entry name" value="AB_hydrolase_sf"/>
</dbReference>
<evidence type="ECO:0000259" key="1">
    <source>
        <dbReference type="Pfam" id="PF12697"/>
    </source>
</evidence>
<reference evidence="2 3" key="1">
    <citation type="submission" date="2020-01" db="EMBL/GenBank/DDBJ databases">
        <title>Kibdelosporangium persica a novel Actinomycetes from a hot desert in Iran.</title>
        <authorList>
            <person name="Safaei N."/>
            <person name="Zaburannyi N."/>
            <person name="Mueller R."/>
            <person name="Wink J."/>
        </authorList>
    </citation>
    <scope>NUCLEOTIDE SEQUENCE [LARGE SCALE GENOMIC DNA]</scope>
    <source>
        <strain evidence="2 3">4NS15</strain>
    </source>
</reference>
<gene>
    <name evidence="2" type="ORF">GC106_52050</name>
</gene>
<evidence type="ECO:0000313" key="3">
    <source>
        <dbReference type="Proteomes" id="UP000763557"/>
    </source>
</evidence>
<evidence type="ECO:0000313" key="2">
    <source>
        <dbReference type="EMBL" id="NRN67964.1"/>
    </source>
</evidence>
<dbReference type="InterPro" id="IPR000073">
    <property type="entry name" value="AB_hydrolase_1"/>
</dbReference>
<dbReference type="PANTHER" id="PTHR43798:SF33">
    <property type="entry name" value="HYDROLASE, PUTATIVE (AFU_ORTHOLOGUE AFUA_2G14860)-RELATED"/>
    <property type="match status" value="1"/>
</dbReference>
<dbReference type="SUPFAM" id="SSF53474">
    <property type="entry name" value="alpha/beta-Hydrolases"/>
    <property type="match status" value="1"/>
</dbReference>
<sequence>MTVVLVHGNPETEAVWAPLRAELGRDDVVCLSPPGFGAPIPPDFGATVLEYRDWLIGELENFGEPVDLVGHDWGGGHVVNVAMTRPDLLRSWASDAVGLFAPDYVWHPLAQIWQTPEERERAVAVFSAPFAERVDLFVQRGNDREIAEVLAAEMAAEMAAAVLPLYRSAAQPVMAQLGQGLAGAARRPGLCLVATADQFTGSVELRTRAAATAGARVVVLEGLGHWWMLQDPGQGARALTEFWAQVSTPGGPGGTGRAS</sequence>
<protein>
    <submittedName>
        <fullName evidence="2">Pimeloyl-ACP methyl ester carboxylesterase</fullName>
    </submittedName>
</protein>
<dbReference type="Proteomes" id="UP000763557">
    <property type="component" value="Unassembled WGS sequence"/>
</dbReference>
<proteinExistence type="predicted"/>
<dbReference type="Gene3D" id="3.40.50.1820">
    <property type="entry name" value="alpha/beta hydrolase"/>
    <property type="match status" value="1"/>
</dbReference>
<name>A0ABX2FA14_9PSEU</name>
<accession>A0ABX2FA14</accession>
<feature type="domain" description="AB hydrolase-1" evidence="1">
    <location>
        <begin position="3"/>
        <end position="234"/>
    </location>
</feature>
<organism evidence="2 3">
    <name type="scientific">Kibdelosporangium persicum</name>
    <dbReference type="NCBI Taxonomy" id="2698649"/>
    <lineage>
        <taxon>Bacteria</taxon>
        <taxon>Bacillati</taxon>
        <taxon>Actinomycetota</taxon>
        <taxon>Actinomycetes</taxon>
        <taxon>Pseudonocardiales</taxon>
        <taxon>Pseudonocardiaceae</taxon>
        <taxon>Kibdelosporangium</taxon>
    </lineage>
</organism>
<comment type="caution">
    <text evidence="2">The sequence shown here is derived from an EMBL/GenBank/DDBJ whole genome shotgun (WGS) entry which is preliminary data.</text>
</comment>
<dbReference type="PANTHER" id="PTHR43798">
    <property type="entry name" value="MONOACYLGLYCEROL LIPASE"/>
    <property type="match status" value="1"/>
</dbReference>
<dbReference type="InterPro" id="IPR029058">
    <property type="entry name" value="AB_hydrolase_fold"/>
</dbReference>